<dbReference type="InterPro" id="IPR050364">
    <property type="entry name" value="Cytochrome_P450_fung"/>
</dbReference>
<dbReference type="EMBL" id="KI925458">
    <property type="protein sequence ID" value="ETW82095.1"/>
    <property type="molecule type" value="Genomic_DNA"/>
</dbReference>
<dbReference type="HOGENOM" id="CLU_001570_2_3_1"/>
<dbReference type="GO" id="GO:0004497">
    <property type="term" value="F:monooxygenase activity"/>
    <property type="evidence" value="ECO:0007669"/>
    <property type="project" value="UniProtKB-KW"/>
</dbReference>
<proteinExistence type="inferred from homology"/>
<dbReference type="GO" id="GO:0005506">
    <property type="term" value="F:iron ion binding"/>
    <property type="evidence" value="ECO:0007669"/>
    <property type="project" value="InterPro"/>
</dbReference>
<organism evidence="12 13">
    <name type="scientific">Heterobasidion irregulare (strain TC 32-1)</name>
    <dbReference type="NCBI Taxonomy" id="747525"/>
    <lineage>
        <taxon>Eukaryota</taxon>
        <taxon>Fungi</taxon>
        <taxon>Dikarya</taxon>
        <taxon>Basidiomycota</taxon>
        <taxon>Agaricomycotina</taxon>
        <taxon>Agaricomycetes</taxon>
        <taxon>Russulales</taxon>
        <taxon>Bondarzewiaceae</taxon>
        <taxon>Heterobasidion</taxon>
        <taxon>Heterobasidion annosum species complex</taxon>
    </lineage>
</organism>
<evidence type="ECO:0000256" key="11">
    <source>
        <dbReference type="SAM" id="SignalP"/>
    </source>
</evidence>
<dbReference type="KEGG" id="hir:HETIRDRAFT_475560"/>
<sequence>MSNSMLLAVVTLALLASLAVRQFFDRRRRQGLPLPPGPRPLPFIGNVLDLPTKSPWVTYAQWGKTYGGIISVNALGQPIVILNSAKIARDLLEKRGALYSDRPLIPMLDLMGFDVFNLTMRRYSEEWRVGRRIADHCLRLSAVATYLPMQKAKSDRLLRQLLRQPEDFVEHIRHYTAAIAMSLAYGYEIAEANDRYVAIAEDAISKAVASVLPGARLVNVVPALRHLPAWLPGMGFKRYAREVARLTDDMVNLPFAFVKEEMRNGTARPSLARESLEAYQGDGPSEDEENMIKYVAATIYAAGADTTVSVLSTFFLVLTLFPETQRRAQAELDAVVGPDRLPEYADRDQLPYVDALCMELMRWKLVTPFAIVHQSTEDDVYDGYFIPKGTMVMPNTWAMLHDPEAYPDPEAFRPERFLTASGAVREDPLLVSAFGYGRRLCPGRHVADTMMWIVVASVLAAFSVSRAKDAAGREIAVGCEYTDSLVSHPLPFRCAIAPRDQRAEELVRATEL</sequence>
<dbReference type="InterPro" id="IPR002401">
    <property type="entry name" value="Cyt_P450_E_grp-I"/>
</dbReference>
<evidence type="ECO:0000256" key="10">
    <source>
        <dbReference type="RuleBase" id="RU000461"/>
    </source>
</evidence>
<dbReference type="Proteomes" id="UP000030671">
    <property type="component" value="Unassembled WGS sequence"/>
</dbReference>
<evidence type="ECO:0000256" key="4">
    <source>
        <dbReference type="ARBA" id="ARBA00022617"/>
    </source>
</evidence>
<evidence type="ECO:0000313" key="13">
    <source>
        <dbReference type="Proteomes" id="UP000030671"/>
    </source>
</evidence>
<dbReference type="RefSeq" id="XP_009546660.1">
    <property type="nucleotide sequence ID" value="XM_009548365.1"/>
</dbReference>
<evidence type="ECO:0000256" key="3">
    <source>
        <dbReference type="ARBA" id="ARBA00010617"/>
    </source>
</evidence>
<keyword evidence="4 9" id="KW-0349">Heme</keyword>
<dbReference type="PROSITE" id="PS00086">
    <property type="entry name" value="CYTOCHROME_P450"/>
    <property type="match status" value="1"/>
</dbReference>
<evidence type="ECO:0000256" key="2">
    <source>
        <dbReference type="ARBA" id="ARBA00005179"/>
    </source>
</evidence>
<evidence type="ECO:0000256" key="1">
    <source>
        <dbReference type="ARBA" id="ARBA00001971"/>
    </source>
</evidence>
<evidence type="ECO:0000256" key="8">
    <source>
        <dbReference type="ARBA" id="ARBA00023033"/>
    </source>
</evidence>
<keyword evidence="7 9" id="KW-0408">Iron</keyword>
<name>W4K9R7_HETIT</name>
<dbReference type="GO" id="GO:0016705">
    <property type="term" value="F:oxidoreductase activity, acting on paired donors, with incorporation or reduction of molecular oxygen"/>
    <property type="evidence" value="ECO:0007669"/>
    <property type="project" value="InterPro"/>
</dbReference>
<dbReference type="PRINTS" id="PR00463">
    <property type="entry name" value="EP450I"/>
</dbReference>
<dbReference type="STRING" id="747525.W4K9R7"/>
<dbReference type="InterPro" id="IPR001128">
    <property type="entry name" value="Cyt_P450"/>
</dbReference>
<dbReference type="SUPFAM" id="SSF48264">
    <property type="entry name" value="Cytochrome P450"/>
    <property type="match status" value="1"/>
</dbReference>
<evidence type="ECO:0000256" key="6">
    <source>
        <dbReference type="ARBA" id="ARBA00023002"/>
    </source>
</evidence>
<dbReference type="InterPro" id="IPR017972">
    <property type="entry name" value="Cyt_P450_CS"/>
</dbReference>
<keyword evidence="8 10" id="KW-0503">Monooxygenase</keyword>
<dbReference type="PANTHER" id="PTHR46300:SF7">
    <property type="entry name" value="P450, PUTATIVE (EUROFUNG)-RELATED"/>
    <property type="match status" value="1"/>
</dbReference>
<feature type="signal peptide" evidence="11">
    <location>
        <begin position="1"/>
        <end position="21"/>
    </location>
</feature>
<comment type="pathway">
    <text evidence="2">Secondary metabolite biosynthesis.</text>
</comment>
<dbReference type="PANTHER" id="PTHR46300">
    <property type="entry name" value="P450, PUTATIVE (EUROFUNG)-RELATED-RELATED"/>
    <property type="match status" value="1"/>
</dbReference>
<dbReference type="Pfam" id="PF00067">
    <property type="entry name" value="p450"/>
    <property type="match status" value="1"/>
</dbReference>
<reference evidence="12 13" key="1">
    <citation type="journal article" date="2012" name="New Phytol.">
        <title>Insight into trade-off between wood decay and parasitism from the genome of a fungal forest pathogen.</title>
        <authorList>
            <person name="Olson A."/>
            <person name="Aerts A."/>
            <person name="Asiegbu F."/>
            <person name="Belbahri L."/>
            <person name="Bouzid O."/>
            <person name="Broberg A."/>
            <person name="Canback B."/>
            <person name="Coutinho P.M."/>
            <person name="Cullen D."/>
            <person name="Dalman K."/>
            <person name="Deflorio G."/>
            <person name="van Diepen L.T."/>
            <person name="Dunand C."/>
            <person name="Duplessis S."/>
            <person name="Durling M."/>
            <person name="Gonthier P."/>
            <person name="Grimwood J."/>
            <person name="Fossdal C.G."/>
            <person name="Hansson D."/>
            <person name="Henrissat B."/>
            <person name="Hietala A."/>
            <person name="Himmelstrand K."/>
            <person name="Hoffmeister D."/>
            <person name="Hogberg N."/>
            <person name="James T.Y."/>
            <person name="Karlsson M."/>
            <person name="Kohler A."/>
            <person name="Kues U."/>
            <person name="Lee Y.H."/>
            <person name="Lin Y.C."/>
            <person name="Lind M."/>
            <person name="Lindquist E."/>
            <person name="Lombard V."/>
            <person name="Lucas S."/>
            <person name="Lunden K."/>
            <person name="Morin E."/>
            <person name="Murat C."/>
            <person name="Park J."/>
            <person name="Raffaello T."/>
            <person name="Rouze P."/>
            <person name="Salamov A."/>
            <person name="Schmutz J."/>
            <person name="Solheim H."/>
            <person name="Stahlberg J."/>
            <person name="Velez H."/>
            <person name="de Vries R.P."/>
            <person name="Wiebenga A."/>
            <person name="Woodward S."/>
            <person name="Yakovlev I."/>
            <person name="Garbelotto M."/>
            <person name="Martin F."/>
            <person name="Grigoriev I.V."/>
            <person name="Stenlid J."/>
        </authorList>
    </citation>
    <scope>NUCLEOTIDE SEQUENCE [LARGE SCALE GENOMIC DNA]</scope>
    <source>
        <strain evidence="12 13">TC 32-1</strain>
    </source>
</reference>
<evidence type="ECO:0008006" key="14">
    <source>
        <dbReference type="Google" id="ProtNLM"/>
    </source>
</evidence>
<comment type="cofactor">
    <cofactor evidence="1 9">
        <name>heme</name>
        <dbReference type="ChEBI" id="CHEBI:30413"/>
    </cofactor>
</comment>
<evidence type="ECO:0000256" key="5">
    <source>
        <dbReference type="ARBA" id="ARBA00022723"/>
    </source>
</evidence>
<accession>W4K9R7</accession>
<protein>
    <recommendedName>
        <fullName evidence="14">Cytochrome P450</fullName>
    </recommendedName>
</protein>
<dbReference type="GO" id="GO:0020037">
    <property type="term" value="F:heme binding"/>
    <property type="evidence" value="ECO:0007669"/>
    <property type="project" value="InterPro"/>
</dbReference>
<evidence type="ECO:0000313" key="12">
    <source>
        <dbReference type="EMBL" id="ETW82095.1"/>
    </source>
</evidence>
<keyword evidence="5 9" id="KW-0479">Metal-binding</keyword>
<keyword evidence="13" id="KW-1185">Reference proteome</keyword>
<dbReference type="OrthoDB" id="2789670at2759"/>
<dbReference type="eggNOG" id="KOG0156">
    <property type="taxonomic scope" value="Eukaryota"/>
</dbReference>
<dbReference type="InParanoid" id="W4K9R7"/>
<comment type="similarity">
    <text evidence="3 10">Belongs to the cytochrome P450 family.</text>
</comment>
<evidence type="ECO:0000256" key="7">
    <source>
        <dbReference type="ARBA" id="ARBA00023004"/>
    </source>
</evidence>
<dbReference type="CDD" id="cd11065">
    <property type="entry name" value="CYP64-like"/>
    <property type="match status" value="1"/>
</dbReference>
<feature type="chain" id="PRO_5004845251" description="Cytochrome P450" evidence="11">
    <location>
        <begin position="22"/>
        <end position="512"/>
    </location>
</feature>
<gene>
    <name evidence="12" type="ORF">HETIRDRAFT_475560</name>
</gene>
<dbReference type="Gene3D" id="1.10.630.10">
    <property type="entry name" value="Cytochrome P450"/>
    <property type="match status" value="1"/>
</dbReference>
<keyword evidence="6 10" id="KW-0560">Oxidoreductase</keyword>
<dbReference type="InterPro" id="IPR036396">
    <property type="entry name" value="Cyt_P450_sf"/>
</dbReference>
<feature type="binding site" description="axial binding residue" evidence="9">
    <location>
        <position position="441"/>
    </location>
    <ligand>
        <name>heme</name>
        <dbReference type="ChEBI" id="CHEBI:30413"/>
    </ligand>
    <ligandPart>
        <name>Fe</name>
        <dbReference type="ChEBI" id="CHEBI:18248"/>
    </ligandPart>
</feature>
<evidence type="ECO:0000256" key="9">
    <source>
        <dbReference type="PIRSR" id="PIRSR602401-1"/>
    </source>
</evidence>
<dbReference type="GeneID" id="20677635"/>
<keyword evidence="11" id="KW-0732">Signal</keyword>
<dbReference type="AlphaFoldDB" id="W4K9R7"/>